<accession>A0A7S0UNC2</accession>
<dbReference type="PROSITE" id="PS00301">
    <property type="entry name" value="G_TR_1"/>
    <property type="match status" value="1"/>
</dbReference>
<dbReference type="Gene3D" id="3.40.50.300">
    <property type="entry name" value="P-loop containing nucleotide triphosphate hydrolases"/>
    <property type="match status" value="1"/>
</dbReference>
<dbReference type="InterPro" id="IPR035651">
    <property type="entry name" value="BipA_V"/>
</dbReference>
<dbReference type="InterPro" id="IPR048876">
    <property type="entry name" value="BipA_C"/>
</dbReference>
<dbReference type="PANTHER" id="PTHR42908:SF8">
    <property type="entry name" value="TR-TYPE G DOMAIN-CONTAINING PROTEIN"/>
    <property type="match status" value="1"/>
</dbReference>
<dbReference type="GO" id="GO:0005829">
    <property type="term" value="C:cytosol"/>
    <property type="evidence" value="ECO:0007669"/>
    <property type="project" value="TreeGrafter"/>
</dbReference>
<dbReference type="SUPFAM" id="SSF52540">
    <property type="entry name" value="P-loop containing nucleoside triphosphate hydrolases"/>
    <property type="match status" value="1"/>
</dbReference>
<gene>
    <name evidence="3" type="ORF">PPAR00522_LOCUS1268</name>
</gene>
<dbReference type="InterPro" id="IPR035647">
    <property type="entry name" value="EFG_III/V"/>
</dbReference>
<dbReference type="Pfam" id="PF21018">
    <property type="entry name" value="BipA_C"/>
    <property type="match status" value="1"/>
</dbReference>
<dbReference type="Gene3D" id="2.40.50.250">
    <property type="entry name" value="bipa protein"/>
    <property type="match status" value="1"/>
</dbReference>
<dbReference type="GO" id="GO:0003924">
    <property type="term" value="F:GTPase activity"/>
    <property type="evidence" value="ECO:0007669"/>
    <property type="project" value="InterPro"/>
</dbReference>
<dbReference type="InterPro" id="IPR031157">
    <property type="entry name" value="G_TR_CS"/>
</dbReference>
<dbReference type="InterPro" id="IPR000795">
    <property type="entry name" value="T_Tr_GTP-bd_dom"/>
</dbReference>
<feature type="domain" description="Tr-type G" evidence="2">
    <location>
        <begin position="93"/>
        <end position="292"/>
    </location>
</feature>
<dbReference type="InterPro" id="IPR009000">
    <property type="entry name" value="Transl_B-barrel_sf"/>
</dbReference>
<dbReference type="CDD" id="cd03710">
    <property type="entry name" value="BipA_TypA_C"/>
    <property type="match status" value="1"/>
</dbReference>
<dbReference type="NCBIfam" id="TIGR00231">
    <property type="entry name" value="small_GTP"/>
    <property type="match status" value="1"/>
</dbReference>
<proteinExistence type="predicted"/>
<protein>
    <recommendedName>
        <fullName evidence="2">Tr-type G domain-containing protein</fullName>
    </recommendedName>
</protein>
<evidence type="ECO:0000313" key="3">
    <source>
        <dbReference type="EMBL" id="CAD8764883.1"/>
    </source>
</evidence>
<dbReference type="EMBL" id="HBFM01002229">
    <property type="protein sequence ID" value="CAD8764883.1"/>
    <property type="molecule type" value="Transcribed_RNA"/>
</dbReference>
<name>A0A7S0UNC2_9CHLO</name>
<dbReference type="PRINTS" id="PR00315">
    <property type="entry name" value="ELONGATNFCT"/>
</dbReference>
<dbReference type="SUPFAM" id="SSF54980">
    <property type="entry name" value="EF-G C-terminal domain-like"/>
    <property type="match status" value="2"/>
</dbReference>
<dbReference type="Gene3D" id="3.30.70.870">
    <property type="entry name" value="Elongation Factor G (Translational Gtpase), domain 3"/>
    <property type="match status" value="1"/>
</dbReference>
<dbReference type="InterPro" id="IPR042116">
    <property type="entry name" value="TypA/BipA_C"/>
</dbReference>
<dbReference type="GO" id="GO:0005525">
    <property type="term" value="F:GTP binding"/>
    <property type="evidence" value="ECO:0007669"/>
    <property type="project" value="InterPro"/>
</dbReference>
<dbReference type="Gene3D" id="3.30.70.240">
    <property type="match status" value="1"/>
</dbReference>
<dbReference type="GO" id="GO:1990904">
    <property type="term" value="C:ribonucleoprotein complex"/>
    <property type="evidence" value="ECO:0007669"/>
    <property type="project" value="TreeGrafter"/>
</dbReference>
<organism evidence="3">
    <name type="scientific">Polytomella parva</name>
    <dbReference type="NCBI Taxonomy" id="51329"/>
    <lineage>
        <taxon>Eukaryota</taxon>
        <taxon>Viridiplantae</taxon>
        <taxon>Chlorophyta</taxon>
        <taxon>core chlorophytes</taxon>
        <taxon>Chlorophyceae</taxon>
        <taxon>CS clade</taxon>
        <taxon>Chlamydomonadales</taxon>
        <taxon>Chlamydomonadaceae</taxon>
        <taxon>Polytomella</taxon>
    </lineage>
</organism>
<feature type="region of interest" description="Disordered" evidence="1">
    <location>
        <begin position="539"/>
        <end position="577"/>
    </location>
</feature>
<dbReference type="FunFam" id="2.40.50.250:FF:000001">
    <property type="entry name" value="GTP-binding protein TypA"/>
    <property type="match status" value="1"/>
</dbReference>
<dbReference type="InterPro" id="IPR027417">
    <property type="entry name" value="P-loop_NTPase"/>
</dbReference>
<evidence type="ECO:0000256" key="1">
    <source>
        <dbReference type="SAM" id="MobiDB-lite"/>
    </source>
</evidence>
<dbReference type="SUPFAM" id="SSF50447">
    <property type="entry name" value="Translation proteins"/>
    <property type="match status" value="1"/>
</dbReference>
<sequence length="749" mass="80301">MFKLVAVQRLTAAVCSFSGGFSSRTNTIGLNVGAALNGAKNFSSAPSFWSQSSANHVFESPLKKHKRKCNFLSATLFTVRHYSSDLTSAKDPKVLRNFAIIAHIDHGKTTLVDRLLAQCGAATSEDRVMDSGALEKERGITITAKSCSVHYKGHHLNIVDTPGHADFGGEVERVLGMVDGCVLLVDAAEGPLAQTKFVMEKTIRMGHRLVVVLNKVDRPAATPEQCGAIESRVFDLLHEMGATEEQLDFPVVYASAKQGWATLKYPENGAAPAGASMAPLLDTIIQHIPPPTVDLTKPWSLSVAMVGREPYLGRVLTGRVATGKVKVGDRIKILPFDARGIPTDTATETAKVTKIFKRAGGLSRLYVDEAIAGDIVSITGSAIAGIADTIGSPNNTVLLPPGHIDPPTLAMVFGANDSPLAGRSGKAAAGRVIGERLLQEAEVSVSLRVNPMEGSGEKWEVQARGELQLGVLLESLRREGLELAVSPPRVLLKKGEETGKMLEPFEDVVIEVSEEISGTIIDAMNRRKADLMDMVTLESHNNSNSNEGGHGAGGGSGNNIMSNAAHGGNGSNSGSRRQRLTFFAPSRGLIGFKSFFVTLTRGEGILSRAFVKYAPHRGPFDGVRKGLLISTAEGKTTTYALGELQSRGSFFVDPGMEVYTGMIIGESSRDDDMEINPVKEKRLTNVRSVVAEEKVYLLAPKVMTLEESIGYVAGDELIEVTPTAIRLRKEILDPVARKSKNKRDATLGL</sequence>
<dbReference type="AlphaFoldDB" id="A0A7S0UNC2"/>
<dbReference type="PROSITE" id="PS51722">
    <property type="entry name" value="G_TR_2"/>
    <property type="match status" value="1"/>
</dbReference>
<dbReference type="Pfam" id="PF00009">
    <property type="entry name" value="GTP_EFTU"/>
    <property type="match status" value="1"/>
</dbReference>
<dbReference type="FunFam" id="3.40.50.300:FF:000463">
    <property type="entry name" value="GTP-binding protein TypA"/>
    <property type="match status" value="1"/>
</dbReference>
<dbReference type="InterPro" id="IPR047041">
    <property type="entry name" value="BipA_GTP-bd_dom"/>
</dbReference>
<evidence type="ECO:0000259" key="2">
    <source>
        <dbReference type="PROSITE" id="PS51722"/>
    </source>
</evidence>
<dbReference type="CDD" id="cd01891">
    <property type="entry name" value="TypA_BipA"/>
    <property type="match status" value="1"/>
</dbReference>
<dbReference type="Gene3D" id="2.40.30.10">
    <property type="entry name" value="Translation factors"/>
    <property type="match status" value="1"/>
</dbReference>
<feature type="compositionally biased region" description="Gly residues" evidence="1">
    <location>
        <begin position="548"/>
        <end position="557"/>
    </location>
</feature>
<reference evidence="3" key="1">
    <citation type="submission" date="2021-01" db="EMBL/GenBank/DDBJ databases">
        <authorList>
            <person name="Corre E."/>
            <person name="Pelletier E."/>
            <person name="Niang G."/>
            <person name="Scheremetjew M."/>
            <person name="Finn R."/>
            <person name="Kale V."/>
            <person name="Holt S."/>
            <person name="Cochrane G."/>
            <person name="Meng A."/>
            <person name="Brown T."/>
            <person name="Cohen L."/>
        </authorList>
    </citation>
    <scope>NUCLEOTIDE SEQUENCE</scope>
    <source>
        <strain evidence="3">SAG 63-3</strain>
    </source>
</reference>
<dbReference type="InterPro" id="IPR005225">
    <property type="entry name" value="Small_GTP-bd"/>
</dbReference>
<dbReference type="PANTHER" id="PTHR42908">
    <property type="entry name" value="TRANSLATION ELONGATION FACTOR-RELATED"/>
    <property type="match status" value="1"/>
</dbReference>